<evidence type="ECO:0000313" key="2">
    <source>
        <dbReference type="WBParaSite" id="ES5_v2.g18191.t1"/>
    </source>
</evidence>
<accession>A0AC34FLH2</accession>
<dbReference type="WBParaSite" id="ES5_v2.g18191.t1">
    <property type="protein sequence ID" value="ES5_v2.g18191.t1"/>
    <property type="gene ID" value="ES5_v2.g18191"/>
</dbReference>
<protein>
    <submittedName>
        <fullName evidence="2">Uncharacterized protein</fullName>
    </submittedName>
</protein>
<organism evidence="1 2">
    <name type="scientific">Panagrolaimus sp. ES5</name>
    <dbReference type="NCBI Taxonomy" id="591445"/>
    <lineage>
        <taxon>Eukaryota</taxon>
        <taxon>Metazoa</taxon>
        <taxon>Ecdysozoa</taxon>
        <taxon>Nematoda</taxon>
        <taxon>Chromadorea</taxon>
        <taxon>Rhabditida</taxon>
        <taxon>Tylenchina</taxon>
        <taxon>Panagrolaimomorpha</taxon>
        <taxon>Panagrolaimoidea</taxon>
        <taxon>Panagrolaimidae</taxon>
        <taxon>Panagrolaimus</taxon>
    </lineage>
</organism>
<reference evidence="2" key="1">
    <citation type="submission" date="2022-11" db="UniProtKB">
        <authorList>
            <consortium name="WormBaseParasite"/>
        </authorList>
    </citation>
    <scope>IDENTIFICATION</scope>
</reference>
<proteinExistence type="predicted"/>
<evidence type="ECO:0000313" key="1">
    <source>
        <dbReference type="Proteomes" id="UP000887579"/>
    </source>
</evidence>
<dbReference type="Proteomes" id="UP000887579">
    <property type="component" value="Unplaced"/>
</dbReference>
<name>A0AC34FLH2_9BILA</name>
<sequence>MKKNAKPKMALKLMQLCKYFQHQEFPYFVVKSLFGKQQFGWQYQALNRKKGVFGGPYQTIDLKSLDKKLWITEELSLLHWEDTLETILIDSVLPKLGVCDFQFLSLNFQNITFKQFKILTASGNVTVLSLRNALIRDKNGDNVPLEDILEILPKIQELILYENFII</sequence>